<feature type="compositionally biased region" description="Basic and acidic residues" evidence="1">
    <location>
        <begin position="463"/>
        <end position="475"/>
    </location>
</feature>
<keyword evidence="3" id="KW-1185">Reference proteome</keyword>
<accession>A0A8T1X0P1</accession>
<dbReference type="OrthoDB" id="168336at2759"/>
<feature type="compositionally biased region" description="Basic and acidic residues" evidence="1">
    <location>
        <begin position="271"/>
        <end position="286"/>
    </location>
</feature>
<protein>
    <recommendedName>
        <fullName evidence="4">PX domain-containing protein</fullName>
    </recommendedName>
</protein>
<evidence type="ECO:0000313" key="3">
    <source>
        <dbReference type="Proteomes" id="UP000693981"/>
    </source>
</evidence>
<reference evidence="2" key="1">
    <citation type="submission" date="2021-02" db="EMBL/GenBank/DDBJ databases">
        <authorList>
            <person name="Palmer J.M."/>
        </authorList>
    </citation>
    <scope>NUCLEOTIDE SEQUENCE</scope>
    <source>
        <strain evidence="2">SCRP23</strain>
    </source>
</reference>
<feature type="compositionally biased region" description="Low complexity" evidence="1">
    <location>
        <begin position="448"/>
        <end position="462"/>
    </location>
</feature>
<feature type="compositionally biased region" description="Polar residues" evidence="1">
    <location>
        <begin position="313"/>
        <end position="322"/>
    </location>
</feature>
<feature type="compositionally biased region" description="Basic and acidic residues" evidence="1">
    <location>
        <begin position="396"/>
        <end position="411"/>
    </location>
</feature>
<evidence type="ECO:0000313" key="2">
    <source>
        <dbReference type="EMBL" id="KAG7397529.1"/>
    </source>
</evidence>
<feature type="compositionally biased region" description="Basic and acidic residues" evidence="1">
    <location>
        <begin position="434"/>
        <end position="447"/>
    </location>
</feature>
<feature type="region of interest" description="Disordered" evidence="1">
    <location>
        <begin position="112"/>
        <end position="223"/>
    </location>
</feature>
<name>A0A8T1X0P1_9STRA</name>
<evidence type="ECO:0000256" key="1">
    <source>
        <dbReference type="SAM" id="MobiDB-lite"/>
    </source>
</evidence>
<dbReference type="AlphaFoldDB" id="A0A8T1X0P1"/>
<feature type="region of interest" description="Disordered" evidence="1">
    <location>
        <begin position="262"/>
        <end position="475"/>
    </location>
</feature>
<sequence>MREIDARVTGFDYTTFHAYTTEVEVDGHVWTLALRYNTFFQFYTRLTALEKHFNVDFPPKGGLFFSPPPEERQEQLDDFLLSTLAYFDMRGHPKQMGALLSDFLEIPQHMDAKEDEEEDHTASEGSSVAGELRLDTPIASDNAYDNFHDHDDAEEDQSRVQSDNNVDNCDDRDESVEVEEKTEVVSEEEEPETKQEVGQSKARSHSEPAPRLGKQESQELTGGAVAKNYIDMLRRRSTLVNGAIQAAVVATMQENVKRAKAAQLKGASEVGKPEEDKVDVPEREQKLVAPLTKGEPATSVGSVEEEVEIANVESKSTLTTESLVDAPVDDAPRPVELEPVGISLSVEDKTPTQPGVKDPIFKMPAASKDAESGSTTETEDEPAVSDEAVGFSPSELSDHESAPESSEKEAEPEAENPVVSWFRRMGTFGQPSLSEKEEAVRKEEAERQAAAQAEAQASAEAAAKAKSEEEAQAKAEAAEADLFRAEQEINLRLMRYRHPVFFQGFNCDVGTSRYSLPARLTDGIVV</sequence>
<dbReference type="EMBL" id="JAGDFL010000109">
    <property type="protein sequence ID" value="KAG7397529.1"/>
    <property type="molecule type" value="Genomic_DNA"/>
</dbReference>
<organism evidence="2 3">
    <name type="scientific">Phytophthora boehmeriae</name>
    <dbReference type="NCBI Taxonomy" id="109152"/>
    <lineage>
        <taxon>Eukaryota</taxon>
        <taxon>Sar</taxon>
        <taxon>Stramenopiles</taxon>
        <taxon>Oomycota</taxon>
        <taxon>Peronosporomycetes</taxon>
        <taxon>Peronosporales</taxon>
        <taxon>Peronosporaceae</taxon>
        <taxon>Phytophthora</taxon>
    </lineage>
</organism>
<feature type="compositionally biased region" description="Acidic residues" evidence="1">
    <location>
        <begin position="168"/>
        <end position="177"/>
    </location>
</feature>
<proteinExistence type="predicted"/>
<gene>
    <name evidence="2" type="ORF">PHYBOEH_000532</name>
</gene>
<feature type="compositionally biased region" description="Basic and acidic residues" evidence="1">
    <location>
        <begin position="204"/>
        <end position="217"/>
    </location>
</feature>
<dbReference type="Proteomes" id="UP000693981">
    <property type="component" value="Unassembled WGS sequence"/>
</dbReference>
<comment type="caution">
    <text evidence="2">The sequence shown here is derived from an EMBL/GenBank/DDBJ whole genome shotgun (WGS) entry which is preliminary data.</text>
</comment>
<evidence type="ECO:0008006" key="4">
    <source>
        <dbReference type="Google" id="ProtNLM"/>
    </source>
</evidence>